<organism evidence="1">
    <name type="scientific">Trichuris suis</name>
    <name type="common">pig whipworm</name>
    <dbReference type="NCBI Taxonomy" id="68888"/>
    <lineage>
        <taxon>Eukaryota</taxon>
        <taxon>Metazoa</taxon>
        <taxon>Ecdysozoa</taxon>
        <taxon>Nematoda</taxon>
        <taxon>Enoplea</taxon>
        <taxon>Dorylaimia</taxon>
        <taxon>Trichinellida</taxon>
        <taxon>Trichuridae</taxon>
        <taxon>Trichuris</taxon>
    </lineage>
</organism>
<dbReference type="Pfam" id="PF14223">
    <property type="entry name" value="Retrotran_gag_2"/>
    <property type="match status" value="1"/>
</dbReference>
<gene>
    <name evidence="1" type="ORF">M514_27127</name>
</gene>
<dbReference type="Proteomes" id="UP000030758">
    <property type="component" value="Unassembled WGS sequence"/>
</dbReference>
<sequence>MSVGGLPESKHLDGTNYSDRRFAMKNYLVDSGPWQCIMSSDVDEELDQRALAKINLSIKPYAWAEVRKAKTAKEAWESLRCAYEDKGIVRRIGSYSSLFKTRFDDCDSMTNYIDRITSIVEQLEAIGSL</sequence>
<proteinExistence type="predicted"/>
<protein>
    <submittedName>
        <fullName evidence="1">Uncharacterized protein</fullName>
    </submittedName>
</protein>
<evidence type="ECO:0000313" key="1">
    <source>
        <dbReference type="EMBL" id="KFD60696.1"/>
    </source>
</evidence>
<dbReference type="EMBL" id="KL367653">
    <property type="protein sequence ID" value="KFD60696.1"/>
    <property type="molecule type" value="Genomic_DNA"/>
</dbReference>
<dbReference type="AlphaFoldDB" id="A0A085MU00"/>
<name>A0A085MU00_9BILA</name>
<accession>A0A085MU00</accession>
<reference evidence="1" key="1">
    <citation type="journal article" date="2014" name="Nat. Genet.">
        <title>Genome and transcriptome of the porcine whipworm Trichuris suis.</title>
        <authorList>
            <person name="Jex A.R."/>
            <person name="Nejsum P."/>
            <person name="Schwarz E.M."/>
            <person name="Hu L."/>
            <person name="Young N.D."/>
            <person name="Hall R.S."/>
            <person name="Korhonen P.K."/>
            <person name="Liao S."/>
            <person name="Thamsborg S."/>
            <person name="Xia J."/>
            <person name="Xu P."/>
            <person name="Wang S."/>
            <person name="Scheerlinck J.P."/>
            <person name="Hofmann A."/>
            <person name="Sternberg P.W."/>
            <person name="Wang J."/>
            <person name="Gasser R.B."/>
        </authorList>
    </citation>
    <scope>NUCLEOTIDE SEQUENCE [LARGE SCALE GENOMIC DNA]</scope>
    <source>
        <strain evidence="1">DCEP-RM93F</strain>
    </source>
</reference>